<evidence type="ECO:0000256" key="5">
    <source>
        <dbReference type="ARBA" id="ARBA00022989"/>
    </source>
</evidence>
<dbReference type="SUPFAM" id="SSF161098">
    <property type="entry name" value="MetI-like"/>
    <property type="match status" value="1"/>
</dbReference>
<dbReference type="CDD" id="cd06261">
    <property type="entry name" value="TM_PBP2"/>
    <property type="match status" value="1"/>
</dbReference>
<feature type="transmembrane region" description="Helical" evidence="7">
    <location>
        <begin position="214"/>
        <end position="239"/>
    </location>
</feature>
<gene>
    <name evidence="9" type="ORF">STSU_032580</name>
</gene>
<dbReference type="PANTHER" id="PTHR43386:SF25">
    <property type="entry name" value="PEPTIDE ABC TRANSPORTER PERMEASE PROTEIN"/>
    <property type="match status" value="1"/>
</dbReference>
<dbReference type="Pfam" id="PF00528">
    <property type="entry name" value="BPD_transp_1"/>
    <property type="match status" value="1"/>
</dbReference>
<dbReference type="AlphaFoldDB" id="A0A7G3UP04"/>
<keyword evidence="6 7" id="KW-0472">Membrane</keyword>
<keyword evidence="3" id="KW-1003">Cell membrane</keyword>
<evidence type="ECO:0000256" key="1">
    <source>
        <dbReference type="ARBA" id="ARBA00004651"/>
    </source>
</evidence>
<dbReference type="Proteomes" id="UP000005940">
    <property type="component" value="Chromosome"/>
</dbReference>
<evidence type="ECO:0000259" key="8">
    <source>
        <dbReference type="PROSITE" id="PS50928"/>
    </source>
</evidence>
<protein>
    <submittedName>
        <fullName evidence="9">Peptide ABC transporter permease</fullName>
    </submittedName>
</protein>
<keyword evidence="10" id="KW-1185">Reference proteome</keyword>
<dbReference type="GO" id="GO:0005886">
    <property type="term" value="C:plasma membrane"/>
    <property type="evidence" value="ECO:0007669"/>
    <property type="project" value="UniProtKB-SubCell"/>
</dbReference>
<feature type="transmembrane region" description="Helical" evidence="7">
    <location>
        <begin position="259"/>
        <end position="281"/>
    </location>
</feature>
<keyword evidence="4 7" id="KW-0812">Transmembrane</keyword>
<name>A0A7G3UP04_STRT9</name>
<dbReference type="InterPro" id="IPR035906">
    <property type="entry name" value="MetI-like_sf"/>
</dbReference>
<evidence type="ECO:0000313" key="10">
    <source>
        <dbReference type="Proteomes" id="UP000005940"/>
    </source>
</evidence>
<dbReference type="Gene3D" id="1.10.3720.10">
    <property type="entry name" value="MetI-like"/>
    <property type="match status" value="1"/>
</dbReference>
<reference evidence="9 10" key="1">
    <citation type="journal article" date="2012" name="J. Bacteriol.">
        <title>Draft genome of Streptomyces tsukubaensis NRRL 18488, the producer of the clinically important immunosuppressant tacrolimus (FK506).</title>
        <authorList>
            <person name="Barreiro C."/>
            <person name="Prieto C."/>
            <person name="Sola-Landa A."/>
            <person name="Solera E."/>
            <person name="Martinez-Castro M."/>
            <person name="Perez-Redondo R."/>
            <person name="Garcia-Estrada C."/>
            <person name="Aparicio J.F."/>
            <person name="Fernandez-Martinez L.T."/>
            <person name="Santos-Aberturas J."/>
            <person name="Salehi-Najafabadi Z."/>
            <person name="Rodriguez-Garcia A."/>
            <person name="Tauch A."/>
            <person name="Martin J.F."/>
        </authorList>
    </citation>
    <scope>NUCLEOTIDE SEQUENCE [LARGE SCALE GENOMIC DNA]</scope>
    <source>
        <strain evidence="10">DSM 42081 / NBRC 108919 / NRRL 18488 / 9993</strain>
    </source>
</reference>
<comment type="subcellular location">
    <subcellularLocation>
        <location evidence="1 7">Cell membrane</location>
        <topology evidence="1 7">Multi-pass membrane protein</topology>
    </subcellularLocation>
</comment>
<dbReference type="GO" id="GO:0055085">
    <property type="term" value="P:transmembrane transport"/>
    <property type="evidence" value="ECO:0007669"/>
    <property type="project" value="InterPro"/>
</dbReference>
<dbReference type="RefSeq" id="WP_130585415.1">
    <property type="nucleotide sequence ID" value="NZ_CP029159.1"/>
</dbReference>
<feature type="domain" description="ABC transmembrane type-1" evidence="8">
    <location>
        <begin position="93"/>
        <end position="282"/>
    </location>
</feature>
<feature type="transmembrane region" description="Helical" evidence="7">
    <location>
        <begin position="97"/>
        <end position="120"/>
    </location>
</feature>
<comment type="similarity">
    <text evidence="7">Belongs to the binding-protein-dependent transport system permease family.</text>
</comment>
<accession>A0A7G3UP04</accession>
<keyword evidence="2 7" id="KW-0813">Transport</keyword>
<dbReference type="InterPro" id="IPR050366">
    <property type="entry name" value="BP-dependent_transpt_permease"/>
</dbReference>
<proteinExistence type="inferred from homology"/>
<organism evidence="9 10">
    <name type="scientific">Streptomyces tsukubensis (strain DSM 42081 / NBRC 108919 / NRRL 18488 / 9993)</name>
    <dbReference type="NCBI Taxonomy" id="1114943"/>
    <lineage>
        <taxon>Bacteria</taxon>
        <taxon>Bacillati</taxon>
        <taxon>Actinomycetota</taxon>
        <taxon>Actinomycetes</taxon>
        <taxon>Kitasatosporales</taxon>
        <taxon>Streptomycetaceae</taxon>
        <taxon>Streptomyces</taxon>
    </lineage>
</organism>
<dbReference type="PANTHER" id="PTHR43386">
    <property type="entry name" value="OLIGOPEPTIDE TRANSPORT SYSTEM PERMEASE PROTEIN APPC"/>
    <property type="match status" value="1"/>
</dbReference>
<feature type="transmembrane region" description="Helical" evidence="7">
    <location>
        <begin position="132"/>
        <end position="153"/>
    </location>
</feature>
<sequence>MTTAITGTGAEPAAVRTAAPERRRRIRVPHAGATVAAALLVLLALAAVWPGLFATHAPHAVDPISALRGPSGSHLLGTDELGRDVFSRLVHGTRLSLLLGLGATALAAVTGILLGVLAATSPRAVDEAIMRVNDVLLAFPGLLLALLVVATLGPGTRNATIAIGLSMTPGFIRLARAQALTVRNADYVTASLGLGVRPSAVYRRHLLPNAMPPVLVFATLNVGTAILSGSALSFLGLGPQPPTPEWGAMLAEGRNYLDAAWTAAVCPGLLITLTVAAIHVLGGAARARVEGTGPRGTH</sequence>
<dbReference type="InterPro" id="IPR000515">
    <property type="entry name" value="MetI-like"/>
</dbReference>
<evidence type="ECO:0000256" key="2">
    <source>
        <dbReference type="ARBA" id="ARBA00022448"/>
    </source>
</evidence>
<feature type="transmembrane region" description="Helical" evidence="7">
    <location>
        <begin position="159"/>
        <end position="175"/>
    </location>
</feature>
<evidence type="ECO:0000256" key="7">
    <source>
        <dbReference type="RuleBase" id="RU363032"/>
    </source>
</evidence>
<dbReference type="EMBL" id="CP029159">
    <property type="protein sequence ID" value="QKM71149.1"/>
    <property type="molecule type" value="Genomic_DNA"/>
</dbReference>
<evidence type="ECO:0000256" key="6">
    <source>
        <dbReference type="ARBA" id="ARBA00023136"/>
    </source>
</evidence>
<evidence type="ECO:0000256" key="3">
    <source>
        <dbReference type="ARBA" id="ARBA00022475"/>
    </source>
</evidence>
<dbReference type="PROSITE" id="PS50928">
    <property type="entry name" value="ABC_TM1"/>
    <property type="match status" value="1"/>
</dbReference>
<evidence type="ECO:0000256" key="4">
    <source>
        <dbReference type="ARBA" id="ARBA00022692"/>
    </source>
</evidence>
<feature type="transmembrane region" description="Helical" evidence="7">
    <location>
        <begin position="31"/>
        <end position="52"/>
    </location>
</feature>
<evidence type="ECO:0000313" key="9">
    <source>
        <dbReference type="EMBL" id="QKM71149.1"/>
    </source>
</evidence>
<keyword evidence="5 7" id="KW-1133">Transmembrane helix</keyword>